<evidence type="ECO:0000313" key="3">
    <source>
        <dbReference type="Proteomes" id="UP000198620"/>
    </source>
</evidence>
<gene>
    <name evidence="2" type="ORF">SAMN05216387_11048</name>
</gene>
<feature type="transmembrane region" description="Helical" evidence="1">
    <location>
        <begin position="48"/>
        <end position="66"/>
    </location>
</feature>
<name>A0A1H7PY47_9PROT</name>
<accession>A0A1H7PY47</accession>
<dbReference type="Proteomes" id="UP000198620">
    <property type="component" value="Unassembled WGS sequence"/>
</dbReference>
<evidence type="ECO:0000256" key="1">
    <source>
        <dbReference type="SAM" id="Phobius"/>
    </source>
</evidence>
<keyword evidence="1" id="KW-0472">Membrane</keyword>
<sequence>MPSYPCSNSGKAIKTINDNMHAERKNGMYRAVLSGYVRFDHHNLVAPAWQIVLIPWLMYMFMSYIIHI</sequence>
<dbReference type="AlphaFoldDB" id="A0A1H7PY47"/>
<keyword evidence="3" id="KW-1185">Reference proteome</keyword>
<reference evidence="2 3" key="1">
    <citation type="submission" date="2016-10" db="EMBL/GenBank/DDBJ databases">
        <authorList>
            <person name="de Groot N.N."/>
        </authorList>
    </citation>
    <scope>NUCLEOTIDE SEQUENCE [LARGE SCALE GENOMIC DNA]</scope>
    <source>
        <strain evidence="2 3">Nv1</strain>
    </source>
</reference>
<keyword evidence="1" id="KW-1133">Transmembrane helix</keyword>
<dbReference type="EMBL" id="FOBH01000010">
    <property type="protein sequence ID" value="SEL40499.1"/>
    <property type="molecule type" value="Genomic_DNA"/>
</dbReference>
<keyword evidence="1" id="KW-0812">Transmembrane</keyword>
<proteinExistence type="predicted"/>
<organism evidence="2 3">
    <name type="scientific">Nitrosovibrio tenuis</name>
    <dbReference type="NCBI Taxonomy" id="1233"/>
    <lineage>
        <taxon>Bacteria</taxon>
        <taxon>Pseudomonadati</taxon>
        <taxon>Pseudomonadota</taxon>
        <taxon>Betaproteobacteria</taxon>
        <taxon>Nitrosomonadales</taxon>
        <taxon>Nitrosomonadaceae</taxon>
        <taxon>Nitrosovibrio</taxon>
    </lineage>
</organism>
<protein>
    <submittedName>
        <fullName evidence="2">Uncharacterized protein</fullName>
    </submittedName>
</protein>
<evidence type="ECO:0000313" key="2">
    <source>
        <dbReference type="EMBL" id="SEL40499.1"/>
    </source>
</evidence>